<dbReference type="Proteomes" id="UP000503336">
    <property type="component" value="Chromosome"/>
</dbReference>
<reference evidence="3 4" key="1">
    <citation type="submission" date="2020-02" db="EMBL/GenBank/DDBJ databases">
        <title>complete genome sequence of Rhodobacteraceae bacterium.</title>
        <authorList>
            <person name="Park J."/>
            <person name="Kim Y.-S."/>
            <person name="Kim K.-H."/>
        </authorList>
    </citation>
    <scope>NUCLEOTIDE SEQUENCE [LARGE SCALE GENOMIC DNA]</scope>
    <source>
        <strain evidence="3 4">RR4-56</strain>
    </source>
</reference>
<name>A0A7L5BYZ8_9RHOB</name>
<dbReference type="SUPFAM" id="SSF53850">
    <property type="entry name" value="Periplasmic binding protein-like II"/>
    <property type="match status" value="1"/>
</dbReference>
<dbReference type="PANTHER" id="PTHR30006:SF2">
    <property type="entry name" value="ABC TRANSPORTER SUBSTRATE-BINDING PROTEIN"/>
    <property type="match status" value="1"/>
</dbReference>
<evidence type="ECO:0000313" key="4">
    <source>
        <dbReference type="Proteomes" id="UP000503336"/>
    </source>
</evidence>
<dbReference type="Gene3D" id="3.40.190.10">
    <property type="entry name" value="Periplasmic binding protein-like II"/>
    <property type="match status" value="2"/>
</dbReference>
<dbReference type="GO" id="GO:0030288">
    <property type="term" value="C:outer membrane-bounded periplasmic space"/>
    <property type="evidence" value="ECO:0007669"/>
    <property type="project" value="TreeGrafter"/>
</dbReference>
<evidence type="ECO:0000256" key="2">
    <source>
        <dbReference type="SAM" id="SignalP"/>
    </source>
</evidence>
<dbReference type="KEGG" id="hdh:G5B40_11695"/>
<accession>A0A7L5BYZ8</accession>
<dbReference type="GO" id="GO:0015888">
    <property type="term" value="P:thiamine transport"/>
    <property type="evidence" value="ECO:0007669"/>
    <property type="project" value="TreeGrafter"/>
</dbReference>
<dbReference type="GO" id="GO:0030976">
    <property type="term" value="F:thiamine pyrophosphate binding"/>
    <property type="evidence" value="ECO:0007669"/>
    <property type="project" value="TreeGrafter"/>
</dbReference>
<dbReference type="EMBL" id="CP049056">
    <property type="protein sequence ID" value="QIE56058.1"/>
    <property type="molecule type" value="Genomic_DNA"/>
</dbReference>
<dbReference type="AlphaFoldDB" id="A0A7L5BYZ8"/>
<organism evidence="3 4">
    <name type="scientific">Pikeienuella piscinae</name>
    <dbReference type="NCBI Taxonomy" id="2748098"/>
    <lineage>
        <taxon>Bacteria</taxon>
        <taxon>Pseudomonadati</taxon>
        <taxon>Pseudomonadota</taxon>
        <taxon>Alphaproteobacteria</taxon>
        <taxon>Rhodobacterales</taxon>
        <taxon>Paracoccaceae</taxon>
        <taxon>Pikeienuella</taxon>
    </lineage>
</organism>
<dbReference type="GO" id="GO:0030975">
    <property type="term" value="F:thiamine binding"/>
    <property type="evidence" value="ECO:0007669"/>
    <property type="project" value="TreeGrafter"/>
</dbReference>
<sequence length="361" mass="39327">MAMTFNRNYRGIGAAGVIAAIMAFGAATATAADKDPVYLLSWGGTIQTSFEKEGWAEKFKEATGYEMVLVPKATSSEIIATAIAQKDNPQVDVVMSDYAAWLQGKHQGLFGAIDEASVPNLAKLYDTAPIRDGEETIGAFTYTDTLSLIYQPEIFERNGWEPPTKWEDLGRPEFKGMVSIPPVSNTYGLYTLVLLAMANGGGVQDIEPGFDALREIAPGVVDWTSTFAKLGGYLQGELVAIAVFGANSGYEIKKKGIPAEVVIPTPNFLSPTAVGVMKDAPNPEGARALLNFIIGKEFQSYRAERFGSNAMNREIEVSPEAAQYLLTDEQKASLDILDYESVLPVRAEWNERFEKEIAPIR</sequence>
<dbReference type="RefSeq" id="WP_165098783.1">
    <property type="nucleotide sequence ID" value="NZ_CP049056.1"/>
</dbReference>
<evidence type="ECO:0000256" key="1">
    <source>
        <dbReference type="ARBA" id="ARBA00022729"/>
    </source>
</evidence>
<feature type="signal peptide" evidence="2">
    <location>
        <begin position="1"/>
        <end position="31"/>
    </location>
</feature>
<dbReference type="Pfam" id="PF13343">
    <property type="entry name" value="SBP_bac_6"/>
    <property type="match status" value="1"/>
</dbReference>
<feature type="chain" id="PRO_5029671892" evidence="2">
    <location>
        <begin position="32"/>
        <end position="361"/>
    </location>
</feature>
<protein>
    <submittedName>
        <fullName evidence="3">Extracellular solute-binding protein</fullName>
    </submittedName>
</protein>
<keyword evidence="1 2" id="KW-0732">Signal</keyword>
<evidence type="ECO:0000313" key="3">
    <source>
        <dbReference type="EMBL" id="QIE56058.1"/>
    </source>
</evidence>
<proteinExistence type="predicted"/>
<dbReference type="PANTHER" id="PTHR30006">
    <property type="entry name" value="THIAMINE-BINDING PERIPLASMIC PROTEIN-RELATED"/>
    <property type="match status" value="1"/>
</dbReference>
<gene>
    <name evidence="3" type="ORF">G5B40_11695</name>
</gene>
<keyword evidence="4" id="KW-1185">Reference proteome</keyword>